<proteinExistence type="predicted"/>
<organism evidence="3">
    <name type="scientific">Sylvanvirus sp</name>
    <dbReference type="NCBI Taxonomy" id="2487774"/>
    <lineage>
        <taxon>Viruses</taxon>
    </lineage>
</organism>
<evidence type="ECO:0000313" key="3">
    <source>
        <dbReference type="EMBL" id="AYV86727.1"/>
    </source>
</evidence>
<evidence type="ECO:0000256" key="1">
    <source>
        <dbReference type="SAM" id="MobiDB-lite"/>
    </source>
</evidence>
<evidence type="ECO:0000256" key="2">
    <source>
        <dbReference type="SAM" id="Phobius"/>
    </source>
</evidence>
<feature type="transmembrane region" description="Helical" evidence="2">
    <location>
        <begin position="173"/>
        <end position="194"/>
    </location>
</feature>
<name>A0A3G5AHQ1_9VIRU</name>
<reference evidence="3" key="1">
    <citation type="submission" date="2018-10" db="EMBL/GenBank/DDBJ databases">
        <title>Hidden diversity of soil giant viruses.</title>
        <authorList>
            <person name="Schulz F."/>
            <person name="Alteio L."/>
            <person name="Goudeau D."/>
            <person name="Ryan E.M."/>
            <person name="Malmstrom R.R."/>
            <person name="Blanchard J."/>
            <person name="Woyke T."/>
        </authorList>
    </citation>
    <scope>NUCLEOTIDE SEQUENCE</scope>
    <source>
        <strain evidence="3">SYV1</strain>
    </source>
</reference>
<keyword evidence="2" id="KW-0472">Membrane</keyword>
<accession>A0A3G5AHQ1</accession>
<feature type="transmembrane region" description="Helical" evidence="2">
    <location>
        <begin position="130"/>
        <end position="153"/>
    </location>
</feature>
<gene>
    <name evidence="3" type="ORF">Sylvanvirus7_25</name>
</gene>
<sequence>MTEMMHHSSILPNVRNSSNDYSGSSSVRSAWMRDSPYARDAPLLIASEQLESDIPNTLYHHRKISFLLLMWPMTQCILGIQSASSKCTVDYHYVHHEWMNLIAVCIQMTFVGPFIWMLHRRFWTLSIQNLFKYTFLVPIIFTFGWWILQIAWYPQSNVDGTNSLLCDSPFVEQIAPISILLNGVQSVAQFGFYLSTLIRIVL</sequence>
<keyword evidence="2" id="KW-1133">Transmembrane helix</keyword>
<feature type="transmembrane region" description="Helical" evidence="2">
    <location>
        <begin position="98"/>
        <end position="118"/>
    </location>
</feature>
<protein>
    <submittedName>
        <fullName evidence="3">Uncharacterized protein</fullName>
    </submittedName>
</protein>
<dbReference type="EMBL" id="MK072513">
    <property type="protein sequence ID" value="AYV86727.1"/>
    <property type="molecule type" value="Genomic_DNA"/>
</dbReference>
<keyword evidence="2" id="KW-0812">Transmembrane</keyword>
<feature type="transmembrane region" description="Helical" evidence="2">
    <location>
        <begin position="64"/>
        <end position="83"/>
    </location>
</feature>
<feature type="region of interest" description="Disordered" evidence="1">
    <location>
        <begin position="1"/>
        <end position="21"/>
    </location>
</feature>